<feature type="signal peptide" evidence="1">
    <location>
        <begin position="1"/>
        <end position="18"/>
    </location>
</feature>
<dbReference type="Gene3D" id="2.40.160.60">
    <property type="entry name" value="Outer membrane protein transport protein (OMPP1/FadL/TodX)"/>
    <property type="match status" value="1"/>
</dbReference>
<dbReference type="Proteomes" id="UP000030185">
    <property type="component" value="Unassembled WGS sequence"/>
</dbReference>
<name>A0A098LH49_9BACT</name>
<dbReference type="EMBL" id="BBLT01000007">
    <property type="protein sequence ID" value="GAL86260.1"/>
    <property type="molecule type" value="Genomic_DNA"/>
</dbReference>
<keyword evidence="3" id="KW-1185">Reference proteome</keyword>
<dbReference type="OrthoDB" id="9808507at2"/>
<dbReference type="RefSeq" id="WP_052430291.1">
    <property type="nucleotide sequence ID" value="NZ_BBLT01000007.1"/>
</dbReference>
<evidence type="ECO:0008006" key="4">
    <source>
        <dbReference type="Google" id="ProtNLM"/>
    </source>
</evidence>
<proteinExistence type="predicted"/>
<dbReference type="eggNOG" id="COG2067">
    <property type="taxonomic scope" value="Bacteria"/>
</dbReference>
<evidence type="ECO:0000313" key="2">
    <source>
        <dbReference type="EMBL" id="GAL86260.1"/>
    </source>
</evidence>
<dbReference type="STRING" id="153721.MYP_3489"/>
<feature type="chain" id="PRO_5001937468" description="PorV/PorQ family protein" evidence="1">
    <location>
        <begin position="19"/>
        <end position="358"/>
    </location>
</feature>
<reference evidence="2 3" key="1">
    <citation type="submission" date="2014-09" db="EMBL/GenBank/DDBJ databases">
        <title>Sporocytophaga myxococcoides PG-01 genome sequencing.</title>
        <authorList>
            <person name="Liu L."/>
            <person name="Gao P.J."/>
            <person name="Chen G.J."/>
            <person name="Wang L.S."/>
        </authorList>
    </citation>
    <scope>NUCLEOTIDE SEQUENCE [LARGE SCALE GENOMIC DNA]</scope>
    <source>
        <strain evidence="2 3">PG-01</strain>
    </source>
</reference>
<protein>
    <recommendedName>
        <fullName evidence="4">PorV/PorQ family protein</fullName>
    </recommendedName>
</protein>
<evidence type="ECO:0000256" key="1">
    <source>
        <dbReference type="SAM" id="SignalP"/>
    </source>
</evidence>
<organism evidence="2 3">
    <name type="scientific">Sporocytophaga myxococcoides</name>
    <dbReference type="NCBI Taxonomy" id="153721"/>
    <lineage>
        <taxon>Bacteria</taxon>
        <taxon>Pseudomonadati</taxon>
        <taxon>Bacteroidota</taxon>
        <taxon>Cytophagia</taxon>
        <taxon>Cytophagales</taxon>
        <taxon>Cytophagaceae</taxon>
        <taxon>Sporocytophaga</taxon>
    </lineage>
</organism>
<gene>
    <name evidence="2" type="ORF">MYP_3489</name>
</gene>
<evidence type="ECO:0000313" key="3">
    <source>
        <dbReference type="Proteomes" id="UP000030185"/>
    </source>
</evidence>
<comment type="caution">
    <text evidence="2">The sequence shown here is derived from an EMBL/GenBank/DDBJ whole genome shotgun (WGS) entry which is preliminary data.</text>
</comment>
<accession>A0A098LH49</accession>
<sequence>MKKGTILFIIIFCSVHFAFGQLTAPKYSNEFLNIGVGSRALGMFNVQAATVGDVTAGYWNPAGLLKIQSKYELAGMHAEYFAGMAKYDYLGAAVRLDSNSVLAINAIRFGTDEIPNTLNLYDNQGNNTPNYNNISYFSSADYAFLVSFARTNNLLPGLNLGATLKVIHRTVGPFGNAWGFGLDAGAQYVRKNWQFGLMARDVTGTYNAWSFNTALFEKTFAQTGNEIPQNSVEVTLPRLIFGVGRSKRFSKDKFGILAGMDFDFTFDRKRNVLVKSNFASIDPHVGLELDYKKLVFLRAGAGNTQQIKDFDGKTKTDIQANFGVGIKINRVSIDYALTGVGADANLYSNIFSLKLALK</sequence>
<keyword evidence="1" id="KW-0732">Signal</keyword>
<dbReference type="AlphaFoldDB" id="A0A098LH49"/>